<proteinExistence type="predicted"/>
<evidence type="ECO:0000256" key="2">
    <source>
        <dbReference type="ARBA" id="ARBA00022729"/>
    </source>
</evidence>
<dbReference type="EMBL" id="AP019860">
    <property type="protein sequence ID" value="BBM84297.1"/>
    <property type="molecule type" value="Genomic_DNA"/>
</dbReference>
<name>A0A5S9IMK9_UABAM</name>
<dbReference type="AlphaFoldDB" id="A0A5S9IMK9"/>
<keyword evidence="3" id="KW-0274">FAD</keyword>
<evidence type="ECO:0000313" key="7">
    <source>
        <dbReference type="EMBL" id="BBM84297.1"/>
    </source>
</evidence>
<evidence type="ECO:0000256" key="1">
    <source>
        <dbReference type="ARBA" id="ARBA00022630"/>
    </source>
</evidence>
<dbReference type="KEGG" id="uam:UABAM_02654"/>
<dbReference type="InterPro" id="IPR002937">
    <property type="entry name" value="Amino_oxidase"/>
</dbReference>
<dbReference type="InterPro" id="IPR052206">
    <property type="entry name" value="Retinol_saturase"/>
</dbReference>
<evidence type="ECO:0000256" key="3">
    <source>
        <dbReference type="ARBA" id="ARBA00022827"/>
    </source>
</evidence>
<evidence type="ECO:0000313" key="8">
    <source>
        <dbReference type="Proteomes" id="UP000326354"/>
    </source>
</evidence>
<keyword evidence="2" id="KW-0732">Signal</keyword>
<sequence length="499" mass="57916">MKYDYVIVGAGLCGLTQACVYALEGAKVCIVEKQRIPGGYIQTFSRKKYRFDTGFHYVGSTAPYKPMRQFLEYLGIFSQLKIHYYDDEAFFEIATSQQKFVVPSKLQLFYEKLCHTFPEDEQALHQFFDLIKSITSSFRWYDLDINKTYERFQQLPNYSLSQWMDKNFQSAWLKEILGAFSYNIALNPQEIPIVAYAICLDSIFDHPIWLYDGGDGLITPLMEKLQELDVDIYFSTKVEKLLCNKKRVYRVITNDKEIDTDFVISTIHPKLIMPMLDDSALRPLFKNNILEMKDSRGSFGVNIILKEELNIAPLNYIYVTPNRPYSGIYINSPSLLNEQIQPEIPYRARLNVCTFVDSQEFMKFKGTKFGKRPQEYKDLKQKYADYIIEDLQQYIPDLQEKIQDIYTSSPLTNEYYTGSVNGSAFGISHDISQQTIHRPPQRSRVKNLFFSGQSINMPGICGVVVNAFATAGLIIGEDYLFHKVLQNRSVERKELILRR</sequence>
<dbReference type="GO" id="GO:0016491">
    <property type="term" value="F:oxidoreductase activity"/>
    <property type="evidence" value="ECO:0007669"/>
    <property type="project" value="InterPro"/>
</dbReference>
<keyword evidence="1" id="KW-0285">Flavoprotein</keyword>
<dbReference type="Pfam" id="PF01593">
    <property type="entry name" value="Amino_oxidase"/>
    <property type="match status" value="1"/>
</dbReference>
<dbReference type="PANTHER" id="PTHR46091">
    <property type="entry name" value="BLR7054 PROTEIN"/>
    <property type="match status" value="1"/>
</dbReference>
<dbReference type="PANTHER" id="PTHR46091:SF3">
    <property type="entry name" value="AMINE OXIDASE DOMAIN-CONTAINING PROTEIN"/>
    <property type="match status" value="1"/>
</dbReference>
<dbReference type="SUPFAM" id="SSF51905">
    <property type="entry name" value="FAD/NAD(P)-binding domain"/>
    <property type="match status" value="1"/>
</dbReference>
<reference evidence="7 8" key="1">
    <citation type="submission" date="2019-08" db="EMBL/GenBank/DDBJ databases">
        <title>Complete genome sequence of Candidatus Uab amorphum.</title>
        <authorList>
            <person name="Shiratori T."/>
            <person name="Suzuki S."/>
            <person name="Kakizawa Y."/>
            <person name="Ishida K."/>
        </authorList>
    </citation>
    <scope>NUCLEOTIDE SEQUENCE [LARGE SCALE GENOMIC DNA]</scope>
    <source>
        <strain evidence="7 8">SRT547</strain>
    </source>
</reference>
<keyword evidence="8" id="KW-1185">Reference proteome</keyword>
<dbReference type="Gene3D" id="3.50.50.60">
    <property type="entry name" value="FAD/NAD(P)-binding domain"/>
    <property type="match status" value="2"/>
</dbReference>
<dbReference type="PROSITE" id="PS51257">
    <property type="entry name" value="PROKAR_LIPOPROTEIN"/>
    <property type="match status" value="1"/>
</dbReference>
<evidence type="ECO:0000256" key="5">
    <source>
        <dbReference type="ARBA" id="ARBA00023027"/>
    </source>
</evidence>
<evidence type="ECO:0000259" key="6">
    <source>
        <dbReference type="Pfam" id="PF01593"/>
    </source>
</evidence>
<gene>
    <name evidence="7" type="ORF">UABAM_02654</name>
</gene>
<dbReference type="OrthoDB" id="9814556at2"/>
<evidence type="ECO:0000256" key="4">
    <source>
        <dbReference type="ARBA" id="ARBA00022857"/>
    </source>
</evidence>
<feature type="domain" description="Amine oxidase" evidence="6">
    <location>
        <begin position="24"/>
        <end position="281"/>
    </location>
</feature>
<dbReference type="Proteomes" id="UP000326354">
    <property type="component" value="Chromosome"/>
</dbReference>
<keyword evidence="5" id="KW-0520">NAD</keyword>
<accession>A0A5S9IMK9</accession>
<protein>
    <submittedName>
        <fullName evidence="7">All-trans-retinol 13,14-reductase</fullName>
    </submittedName>
</protein>
<dbReference type="RefSeq" id="WP_151968459.1">
    <property type="nucleotide sequence ID" value="NZ_AP019860.1"/>
</dbReference>
<keyword evidence="4" id="KW-0521">NADP</keyword>
<dbReference type="InterPro" id="IPR036188">
    <property type="entry name" value="FAD/NAD-bd_sf"/>
</dbReference>
<organism evidence="7 8">
    <name type="scientific">Uabimicrobium amorphum</name>
    <dbReference type="NCBI Taxonomy" id="2596890"/>
    <lineage>
        <taxon>Bacteria</taxon>
        <taxon>Pseudomonadati</taxon>
        <taxon>Planctomycetota</taxon>
        <taxon>Candidatus Uabimicrobiia</taxon>
        <taxon>Candidatus Uabimicrobiales</taxon>
        <taxon>Candidatus Uabimicrobiaceae</taxon>
        <taxon>Candidatus Uabimicrobium</taxon>
    </lineage>
</organism>